<feature type="domain" description="Reverse transcriptase/retrotransposon-derived protein RNase H-like" evidence="1">
    <location>
        <begin position="43"/>
        <end position="113"/>
    </location>
</feature>
<accession>A0A0V1C048</accession>
<proteinExistence type="predicted"/>
<name>A0A0V1C048_TRISP</name>
<evidence type="ECO:0000313" key="3">
    <source>
        <dbReference type="Proteomes" id="UP000054776"/>
    </source>
</evidence>
<dbReference type="Proteomes" id="UP000054776">
    <property type="component" value="Unassembled WGS sequence"/>
</dbReference>
<dbReference type="Pfam" id="PF17919">
    <property type="entry name" value="RT_RNaseH_2"/>
    <property type="match status" value="1"/>
</dbReference>
<dbReference type="SUPFAM" id="SSF56672">
    <property type="entry name" value="DNA/RNA polymerases"/>
    <property type="match status" value="1"/>
</dbReference>
<dbReference type="AlphaFoldDB" id="A0A0V1C048"/>
<evidence type="ECO:0000259" key="1">
    <source>
        <dbReference type="Pfam" id="PF17919"/>
    </source>
</evidence>
<protein>
    <recommendedName>
        <fullName evidence="1">Reverse transcriptase/retrotransposon-derived protein RNase H-like domain-containing protein</fullName>
    </recommendedName>
</protein>
<keyword evidence="3" id="KW-1185">Reference proteome</keyword>
<dbReference type="InterPro" id="IPR043502">
    <property type="entry name" value="DNA/RNA_pol_sf"/>
</dbReference>
<dbReference type="OrthoDB" id="5985335at2759"/>
<evidence type="ECO:0000313" key="2">
    <source>
        <dbReference type="EMBL" id="KRY42650.1"/>
    </source>
</evidence>
<dbReference type="EMBL" id="JYDH01000003">
    <property type="protein sequence ID" value="KRY42650.1"/>
    <property type="molecule type" value="Genomic_DNA"/>
</dbReference>
<sequence length="113" mass="12571">MGSGKTDVRDWDQSLQAIVDPFRVHYFRALTRSKVEFAWNPELNKLILLLIESPDLTIYYPNLPSIVTTDASNVGIGTVLFKVHGDSIELTGTFGSRALAAAERKYSVVEKEA</sequence>
<organism evidence="2 3">
    <name type="scientific">Trichinella spiralis</name>
    <name type="common">Trichina worm</name>
    <dbReference type="NCBI Taxonomy" id="6334"/>
    <lineage>
        <taxon>Eukaryota</taxon>
        <taxon>Metazoa</taxon>
        <taxon>Ecdysozoa</taxon>
        <taxon>Nematoda</taxon>
        <taxon>Enoplea</taxon>
        <taxon>Dorylaimia</taxon>
        <taxon>Trichinellida</taxon>
        <taxon>Trichinellidae</taxon>
        <taxon>Trichinella</taxon>
    </lineage>
</organism>
<dbReference type="InParanoid" id="A0A0V1C048"/>
<comment type="caution">
    <text evidence="2">The sequence shown here is derived from an EMBL/GenBank/DDBJ whole genome shotgun (WGS) entry which is preliminary data.</text>
</comment>
<reference evidence="2 3" key="1">
    <citation type="submission" date="2015-01" db="EMBL/GenBank/DDBJ databases">
        <title>Evolution of Trichinella species and genotypes.</title>
        <authorList>
            <person name="Korhonen P.K."/>
            <person name="Edoardo P."/>
            <person name="Giuseppe L.R."/>
            <person name="Gasser R.B."/>
        </authorList>
    </citation>
    <scope>NUCLEOTIDE SEQUENCE [LARGE SCALE GENOMIC DNA]</scope>
    <source>
        <strain evidence="2">ISS3</strain>
    </source>
</reference>
<gene>
    <name evidence="2" type="ORF">T01_10134</name>
</gene>
<dbReference type="InterPro" id="IPR041577">
    <property type="entry name" value="RT_RNaseH_2"/>
</dbReference>